<accession>A0AAV4ABP8</accession>
<reference evidence="2 3" key="1">
    <citation type="journal article" date="2021" name="Elife">
        <title>Chloroplast acquisition without the gene transfer in kleptoplastic sea slugs, Plakobranchus ocellatus.</title>
        <authorList>
            <person name="Maeda T."/>
            <person name="Takahashi S."/>
            <person name="Yoshida T."/>
            <person name="Shimamura S."/>
            <person name="Takaki Y."/>
            <person name="Nagai Y."/>
            <person name="Toyoda A."/>
            <person name="Suzuki Y."/>
            <person name="Arimoto A."/>
            <person name="Ishii H."/>
            <person name="Satoh N."/>
            <person name="Nishiyama T."/>
            <person name="Hasebe M."/>
            <person name="Maruyama T."/>
            <person name="Minagawa J."/>
            <person name="Obokata J."/>
            <person name="Shigenobu S."/>
        </authorList>
    </citation>
    <scope>NUCLEOTIDE SEQUENCE [LARGE SCALE GENOMIC DNA]</scope>
</reference>
<organism evidence="2 3">
    <name type="scientific">Plakobranchus ocellatus</name>
    <dbReference type="NCBI Taxonomy" id="259542"/>
    <lineage>
        <taxon>Eukaryota</taxon>
        <taxon>Metazoa</taxon>
        <taxon>Spiralia</taxon>
        <taxon>Lophotrochozoa</taxon>
        <taxon>Mollusca</taxon>
        <taxon>Gastropoda</taxon>
        <taxon>Heterobranchia</taxon>
        <taxon>Euthyneura</taxon>
        <taxon>Panpulmonata</taxon>
        <taxon>Sacoglossa</taxon>
        <taxon>Placobranchoidea</taxon>
        <taxon>Plakobranchidae</taxon>
        <taxon>Plakobranchus</taxon>
    </lineage>
</organism>
<feature type="compositionally biased region" description="Basic and acidic residues" evidence="1">
    <location>
        <begin position="7"/>
        <end position="36"/>
    </location>
</feature>
<dbReference type="AlphaFoldDB" id="A0AAV4ABP8"/>
<dbReference type="Proteomes" id="UP000735302">
    <property type="component" value="Unassembled WGS sequence"/>
</dbReference>
<dbReference type="EMBL" id="BLXT01003752">
    <property type="protein sequence ID" value="GFO05766.1"/>
    <property type="molecule type" value="Genomic_DNA"/>
</dbReference>
<feature type="region of interest" description="Disordered" evidence="1">
    <location>
        <begin position="1"/>
        <end position="38"/>
    </location>
</feature>
<evidence type="ECO:0000313" key="3">
    <source>
        <dbReference type="Proteomes" id="UP000735302"/>
    </source>
</evidence>
<keyword evidence="3" id="KW-1185">Reference proteome</keyword>
<proteinExistence type="predicted"/>
<gene>
    <name evidence="2" type="ORF">PoB_003227100</name>
</gene>
<evidence type="ECO:0000313" key="2">
    <source>
        <dbReference type="EMBL" id="GFO05766.1"/>
    </source>
</evidence>
<protein>
    <submittedName>
        <fullName evidence="2">Uncharacterized protein</fullName>
    </submittedName>
</protein>
<evidence type="ECO:0000256" key="1">
    <source>
        <dbReference type="SAM" id="MobiDB-lite"/>
    </source>
</evidence>
<name>A0AAV4ABP8_9GAST</name>
<sequence length="100" mass="11010">MTVGVDTKLDYSKNYRQKGLTDGHPRGDSDRGREELGPLDPVYVQPSLALASIHPHNHLVLNAGLSWGLPASLDQWESPKSRAGLVWAPSIARYNLCSFL</sequence>
<comment type="caution">
    <text evidence="2">The sequence shown here is derived from an EMBL/GenBank/DDBJ whole genome shotgun (WGS) entry which is preliminary data.</text>
</comment>